<evidence type="ECO:0000313" key="2">
    <source>
        <dbReference type="Proteomes" id="UP000062260"/>
    </source>
</evidence>
<dbReference type="KEGG" id="auh:AWM75_07145"/>
<dbReference type="InterPro" id="IPR029063">
    <property type="entry name" value="SAM-dependent_MTases_sf"/>
</dbReference>
<dbReference type="OrthoDB" id="9788159at2"/>
<proteinExistence type="predicted"/>
<accession>A0A0X8FLY2</accession>
<reference evidence="1 2" key="1">
    <citation type="journal article" date="2016" name="Genome Announc.">
        <title>Complete Genome Sequences of Aerococcus christensenii CCUG 28831T, Aerococcus sanguinicola CCUG 43001T, Aerococcus urinae CCUG 36881T, Aerococcus urinaeequi CCUG 28094T, Aerococcus urinaehominis CCUG 42038 BT, and Aerococcus viridans CCUG 4311T.</title>
        <authorList>
            <person name="Carkaci D."/>
            <person name="Dargis R."/>
            <person name="Nielsen X.C."/>
            <person name="Skovgaard O."/>
            <person name="Fuursted K."/>
            <person name="Christensen J.J."/>
        </authorList>
    </citation>
    <scope>NUCLEOTIDE SEQUENCE [LARGE SCALE GENOMIC DNA]</scope>
    <source>
        <strain evidence="1 2">CCUG42038B</strain>
    </source>
</reference>
<dbReference type="GO" id="GO:0008170">
    <property type="term" value="F:N-methyltransferase activity"/>
    <property type="evidence" value="ECO:0007669"/>
    <property type="project" value="InterPro"/>
</dbReference>
<keyword evidence="2" id="KW-1185">Reference proteome</keyword>
<sequence>MSVDKIKEMYDLIDQSTQALSKDLDFSYLEALHESLQNLALGQTQQIDGQPGDDLARQLDQVYQQSDWQNMDKEEMRKAIQIALIEGSKKDQLPANYQTTPEAIAILLAYMAVKLLANHDKDQALLVFDPVAGQANLYAVVVDHLRKNGFKPQGYLNDNDDLMLSLAEKSLYLQGEEAKIYLGDALQNLMVPPVDLVVADLPVGYYPVDQVATSYQSAFASGHAYAHYLLVEQAMNYMKANAWGLFIVPAQLFEEEASSHLVKAINSQGYFQAFLKLPTNLFKDRRAQKAILVVQKAGDQAKQASNVLIGDLPSLKDEKRMLDFVNSFSKWAQDLL</sequence>
<gene>
    <name evidence="1" type="ORF">AWM75_07145</name>
</gene>
<dbReference type="InterPro" id="IPR052933">
    <property type="entry name" value="DNA_Protect_Modify"/>
</dbReference>
<dbReference type="SUPFAM" id="SSF53335">
    <property type="entry name" value="S-adenosyl-L-methionine-dependent methyltransferases"/>
    <property type="match status" value="1"/>
</dbReference>
<evidence type="ECO:0000313" key="1">
    <source>
        <dbReference type="EMBL" id="AMB99751.1"/>
    </source>
</evidence>
<dbReference type="PANTHER" id="PTHR41313:SF1">
    <property type="entry name" value="DNA METHYLASE ADENINE-SPECIFIC DOMAIN-CONTAINING PROTEIN"/>
    <property type="match status" value="1"/>
</dbReference>
<dbReference type="Proteomes" id="UP000062260">
    <property type="component" value="Chromosome"/>
</dbReference>
<protein>
    <submittedName>
        <fullName evidence="1">Uncharacterized protein</fullName>
    </submittedName>
</protein>
<dbReference type="STRING" id="128944.AWM75_07145"/>
<dbReference type="EMBL" id="CP014163">
    <property type="protein sequence ID" value="AMB99751.1"/>
    <property type="molecule type" value="Genomic_DNA"/>
</dbReference>
<dbReference type="Gene3D" id="1.10.150.470">
    <property type="match status" value="1"/>
</dbReference>
<dbReference type="InterPro" id="IPR048375">
    <property type="entry name" value="YtxK-like_N"/>
</dbReference>
<name>A0A0X8FLY2_9LACT</name>
<organism evidence="1 2">
    <name type="scientific">Aerococcus urinaehominis</name>
    <dbReference type="NCBI Taxonomy" id="128944"/>
    <lineage>
        <taxon>Bacteria</taxon>
        <taxon>Bacillati</taxon>
        <taxon>Bacillota</taxon>
        <taxon>Bacilli</taxon>
        <taxon>Lactobacillales</taxon>
        <taxon>Aerococcaceae</taxon>
        <taxon>Aerococcus</taxon>
    </lineage>
</organism>
<dbReference type="InterPro" id="IPR003356">
    <property type="entry name" value="DNA_methylase_A-5"/>
</dbReference>
<dbReference type="GO" id="GO:0003677">
    <property type="term" value="F:DNA binding"/>
    <property type="evidence" value="ECO:0007669"/>
    <property type="project" value="InterPro"/>
</dbReference>
<dbReference type="Gene3D" id="3.40.50.150">
    <property type="entry name" value="Vaccinia Virus protein VP39"/>
    <property type="match status" value="1"/>
</dbReference>
<dbReference type="Pfam" id="PF21106">
    <property type="entry name" value="YtxK_like"/>
    <property type="match status" value="1"/>
</dbReference>
<dbReference type="AlphaFoldDB" id="A0A0X8FLY2"/>
<reference evidence="2" key="2">
    <citation type="submission" date="2016-01" db="EMBL/GenBank/DDBJ databases">
        <title>Six Aerococcus type strain genome sequencing and assembly using PacBio and Illumina Hiseq.</title>
        <authorList>
            <person name="Carkaci D."/>
            <person name="Dargis R."/>
            <person name="Nielsen X.C."/>
            <person name="Skovgaard O."/>
            <person name="Fuursted K."/>
            <person name="Christensen J.J."/>
        </authorList>
    </citation>
    <scope>NUCLEOTIDE SEQUENCE [LARGE SCALE GENOMIC DNA]</scope>
    <source>
        <strain evidence="2">CCUG42038B</strain>
    </source>
</reference>
<dbReference type="RefSeq" id="WP_067980119.1">
    <property type="nucleotide sequence ID" value="NZ_CP014163.1"/>
</dbReference>
<dbReference type="PANTHER" id="PTHR41313">
    <property type="entry name" value="ADENINE-SPECIFIC METHYLTRANSFERASE"/>
    <property type="match status" value="1"/>
</dbReference>
<dbReference type="Pfam" id="PF02384">
    <property type="entry name" value="N6_Mtase"/>
    <property type="match status" value="1"/>
</dbReference>